<evidence type="ECO:0000313" key="1">
    <source>
        <dbReference type="EMBL" id="SMG44017.1"/>
    </source>
</evidence>
<organism evidence="1 2">
    <name type="scientific">Marivirga sericea</name>
    <dbReference type="NCBI Taxonomy" id="1028"/>
    <lineage>
        <taxon>Bacteria</taxon>
        <taxon>Pseudomonadati</taxon>
        <taxon>Bacteroidota</taxon>
        <taxon>Cytophagia</taxon>
        <taxon>Cytophagales</taxon>
        <taxon>Marivirgaceae</taxon>
        <taxon>Marivirga</taxon>
    </lineage>
</organism>
<dbReference type="SUPFAM" id="SSF56925">
    <property type="entry name" value="OMPA-like"/>
    <property type="match status" value="1"/>
</dbReference>
<gene>
    <name evidence="1" type="ORF">SAMN05661096_03087</name>
</gene>
<dbReference type="STRING" id="1028.SAMN05661096_03087"/>
<dbReference type="EMBL" id="FXAW01000006">
    <property type="protein sequence ID" value="SMG44017.1"/>
    <property type="molecule type" value="Genomic_DNA"/>
</dbReference>
<dbReference type="RefSeq" id="WP_085518230.1">
    <property type="nucleotide sequence ID" value="NZ_FXAW01000006.1"/>
</dbReference>
<proteinExistence type="predicted"/>
<dbReference type="Proteomes" id="UP000193804">
    <property type="component" value="Unassembled WGS sequence"/>
</dbReference>
<name>A0A1X7KRS8_9BACT</name>
<accession>A0A1X7KRS8</accession>
<keyword evidence="2" id="KW-1185">Reference proteome</keyword>
<dbReference type="AlphaFoldDB" id="A0A1X7KRS8"/>
<dbReference type="Gene3D" id="2.40.160.20">
    <property type="match status" value="1"/>
</dbReference>
<sequence length="194" mass="21968">MRKSIIFIIIVFFAVDATAQENIKKKKLEYGLQISSLKSNYVSDFSSESDSFFRNFYIHNELTYAANEKISLGLFFGFLLTDYTKIEQLSPSTFVGEIETTGGYMVGANTALNILSFIPDKDLSDFRLQPYLSIELGYFFCPEPSEGFTKEVENGIIGNIGVGLKYFLTSNFALNAELLYGRDLYSRFGLNFKI</sequence>
<evidence type="ECO:0000313" key="2">
    <source>
        <dbReference type="Proteomes" id="UP000193804"/>
    </source>
</evidence>
<reference evidence="2" key="1">
    <citation type="submission" date="2017-04" db="EMBL/GenBank/DDBJ databases">
        <authorList>
            <person name="Varghese N."/>
            <person name="Submissions S."/>
        </authorList>
    </citation>
    <scope>NUCLEOTIDE SEQUENCE [LARGE SCALE GENOMIC DNA]</scope>
    <source>
        <strain evidence="2">DSM 4125</strain>
    </source>
</reference>
<dbReference type="InterPro" id="IPR011250">
    <property type="entry name" value="OMP/PagP_B-barrel"/>
</dbReference>
<protein>
    <submittedName>
        <fullName evidence="1">Outer membrane protein beta-barrel domain-containing protein</fullName>
    </submittedName>
</protein>